<dbReference type="GO" id="GO:0000725">
    <property type="term" value="P:recombinational repair"/>
    <property type="evidence" value="ECO:0007669"/>
    <property type="project" value="TreeGrafter"/>
</dbReference>
<name>A0A6J6AXZ5_9ZZZZ</name>
<dbReference type="GO" id="GO:0016787">
    <property type="term" value="F:hydrolase activity"/>
    <property type="evidence" value="ECO:0007669"/>
    <property type="project" value="UniProtKB-KW"/>
</dbReference>
<reference evidence="7" key="1">
    <citation type="submission" date="2020-05" db="EMBL/GenBank/DDBJ databases">
        <authorList>
            <person name="Chiriac C."/>
            <person name="Salcher M."/>
            <person name="Ghai R."/>
            <person name="Kavagutti S V."/>
        </authorList>
    </citation>
    <scope>NUCLEOTIDE SEQUENCE</scope>
</reference>
<evidence type="ECO:0000256" key="3">
    <source>
        <dbReference type="ARBA" id="ARBA00022806"/>
    </source>
</evidence>
<dbReference type="AlphaFoldDB" id="A0A6J6AXZ5"/>
<protein>
    <submittedName>
        <fullName evidence="7">Unannotated protein</fullName>
    </submittedName>
</protein>
<dbReference type="EMBL" id="CAEZSF010000022">
    <property type="protein sequence ID" value="CAB4531611.1"/>
    <property type="molecule type" value="Genomic_DNA"/>
</dbReference>
<dbReference type="InterPro" id="IPR027417">
    <property type="entry name" value="P-loop_NTPase"/>
</dbReference>
<dbReference type="GO" id="GO:0005829">
    <property type="term" value="C:cytosol"/>
    <property type="evidence" value="ECO:0007669"/>
    <property type="project" value="TreeGrafter"/>
</dbReference>
<dbReference type="InterPro" id="IPR000212">
    <property type="entry name" value="DNA_helicase_UvrD/REP"/>
</dbReference>
<evidence type="ECO:0000256" key="1">
    <source>
        <dbReference type="ARBA" id="ARBA00022741"/>
    </source>
</evidence>
<evidence type="ECO:0000256" key="2">
    <source>
        <dbReference type="ARBA" id="ARBA00022801"/>
    </source>
</evidence>
<keyword evidence="3" id="KW-0347">Helicase</keyword>
<proteinExistence type="predicted"/>
<keyword evidence="1" id="KW-0547">Nucleotide-binding</keyword>
<dbReference type="Gene3D" id="3.40.50.300">
    <property type="entry name" value="P-loop containing nucleotide triphosphate hydrolases"/>
    <property type="match status" value="2"/>
</dbReference>
<accession>A0A6J6AXZ5</accession>
<dbReference type="PROSITE" id="PS51198">
    <property type="entry name" value="UVRD_HELICASE_ATP_BIND"/>
    <property type="match status" value="1"/>
</dbReference>
<dbReference type="PANTHER" id="PTHR11070:SF45">
    <property type="entry name" value="DNA 3'-5' HELICASE"/>
    <property type="match status" value="1"/>
</dbReference>
<gene>
    <name evidence="7" type="ORF">UFOPK1358_00400</name>
</gene>
<dbReference type="SUPFAM" id="SSF52540">
    <property type="entry name" value="P-loop containing nucleoside triphosphate hydrolases"/>
    <property type="match status" value="1"/>
</dbReference>
<feature type="region of interest" description="Disordered" evidence="5">
    <location>
        <begin position="733"/>
        <end position="755"/>
    </location>
</feature>
<sequence>MLADFALPDFVLADFLRWPEWVHLSVPQFKPARTGDRVANHPELELEQAYIDHAYACLERARAVAEAMREGVVDGQGGTFQNRYERDVVWERVGVRLHQLELGERSLIFGRVDTEPTGEDPEGESFHIGRIAVSDDESNAVVVDWRAPLAETFYRATGLDPMGLRRRRHFASRGQTLLGIDDELFGSATQALDQGQVQGHGALIAALEESRSGKLSDIVGTIQTEQDRIIRSPLQGVLVVQGGPGTGKTVVALHRAAYLLYSQRFPLEGQGVLVLGPNRVFLSYIEQVLPSLGEAGIQIAVLADLVPAIRSSGHDPTEVGKVKGDSRMINVIRRAVRDRQHPLRESLRVPYGLQFLVLTPEDSAEIIDQARRRARTHNAGRRHVEQLLFERLAATARSDETLEAIRERIRREPLVIEALERMWPVLTPAELLNDLFGSRGLLRSAGSGRLKESEWPLLSRERSPRPNEVIFTADDVPLLDEALELLGPRPKHLEADAVRTFGHIVVDEAQDLSPMELRMLDRRSLNGSMTIVGDIAQATGAWPHQNWESVLEYLPDRRPPRRADLTIGYRVPGPIMDLASKMLVLAAPGIQPPTSIRHTGEPPLVLGVEQSELEAEIVERVRYELKTIGSGNIGVIVPESMADQVDSALTRAGIDYGRATRQGLEKQVTVVPVNLVKGLELDSVLVIEPKRMLDEQIRGAQSLYVALTRSTKRLTVIYTGQLPSVLLEPASHGSGIEPEYMPEQSANHQDSFRGE</sequence>
<feature type="domain" description="UvrD-like helicase ATP-binding" evidence="6">
    <location>
        <begin position="221"/>
        <end position="572"/>
    </location>
</feature>
<dbReference type="PANTHER" id="PTHR11070">
    <property type="entry name" value="UVRD / RECB / PCRA DNA HELICASE FAMILY MEMBER"/>
    <property type="match status" value="1"/>
</dbReference>
<evidence type="ECO:0000256" key="5">
    <source>
        <dbReference type="SAM" id="MobiDB-lite"/>
    </source>
</evidence>
<dbReference type="GO" id="GO:0005524">
    <property type="term" value="F:ATP binding"/>
    <property type="evidence" value="ECO:0007669"/>
    <property type="project" value="UniProtKB-KW"/>
</dbReference>
<dbReference type="GO" id="GO:0003677">
    <property type="term" value="F:DNA binding"/>
    <property type="evidence" value="ECO:0007669"/>
    <property type="project" value="InterPro"/>
</dbReference>
<dbReference type="GO" id="GO:0043138">
    <property type="term" value="F:3'-5' DNA helicase activity"/>
    <property type="evidence" value="ECO:0007669"/>
    <property type="project" value="TreeGrafter"/>
</dbReference>
<evidence type="ECO:0000256" key="4">
    <source>
        <dbReference type="ARBA" id="ARBA00022840"/>
    </source>
</evidence>
<evidence type="ECO:0000313" key="7">
    <source>
        <dbReference type="EMBL" id="CAB4531611.1"/>
    </source>
</evidence>
<dbReference type="InterPro" id="IPR014016">
    <property type="entry name" value="UvrD-like_ATP-bd"/>
</dbReference>
<evidence type="ECO:0000259" key="6">
    <source>
        <dbReference type="PROSITE" id="PS51198"/>
    </source>
</evidence>
<keyword evidence="2" id="KW-0378">Hydrolase</keyword>
<keyword evidence="4" id="KW-0067">ATP-binding</keyword>
<organism evidence="7">
    <name type="scientific">freshwater metagenome</name>
    <dbReference type="NCBI Taxonomy" id="449393"/>
    <lineage>
        <taxon>unclassified sequences</taxon>
        <taxon>metagenomes</taxon>
        <taxon>ecological metagenomes</taxon>
    </lineage>
</organism>